<organism evidence="1 2">
    <name type="scientific">Candidatus Lumbricidiphila eiseniae</name>
    <dbReference type="NCBI Taxonomy" id="1969409"/>
    <lineage>
        <taxon>Bacteria</taxon>
        <taxon>Bacillati</taxon>
        <taxon>Actinomycetota</taxon>
        <taxon>Actinomycetes</taxon>
        <taxon>Micrococcales</taxon>
        <taxon>Microbacteriaceae</taxon>
        <taxon>Candidatus Lumbricidiphila</taxon>
    </lineage>
</organism>
<dbReference type="Proteomes" id="UP000219994">
    <property type="component" value="Unassembled WGS sequence"/>
</dbReference>
<comment type="caution">
    <text evidence="1">The sequence shown here is derived from an EMBL/GenBank/DDBJ whole genome shotgun (WGS) entry which is preliminary data.</text>
</comment>
<evidence type="ECO:0000313" key="2">
    <source>
        <dbReference type="Proteomes" id="UP000219994"/>
    </source>
</evidence>
<gene>
    <name evidence="1" type="ORF">B5766_02665</name>
</gene>
<protein>
    <submittedName>
        <fullName evidence="1">Uncharacterized protein</fullName>
    </submittedName>
</protein>
<name>A0A2A6FT81_9MICO</name>
<dbReference type="EMBL" id="NAEP01000023">
    <property type="protein sequence ID" value="PDQ36062.1"/>
    <property type="molecule type" value="Genomic_DNA"/>
</dbReference>
<reference evidence="2" key="1">
    <citation type="submission" date="2017-03" db="EMBL/GenBank/DDBJ databases">
        <authorList>
            <person name="Lund M.B."/>
        </authorList>
    </citation>
    <scope>NUCLEOTIDE SEQUENCE [LARGE SCALE GENOMIC DNA]</scope>
</reference>
<sequence length="308" mass="35119">MNEPTNNQYTTSDLDSFLDEVPRHLSEAGIPVSPAHYTGARDTDLLFRHPTAGLTEVLELITMSRPRVVFLEGNVFDAKASLKGAVANLDPVHPVRREAEQRNDDTYRLTMSWFIDGQFCMWLATAAWYDELTRAAGIAVEHARNLADLELERHREHSRKQLARCRDLVFEDPRFRAATVRNRVTVAKVLLAERGETFGSPELELELLKKLRQKAALAVTEQEQRLAGQIEDIAEQIVTSDVWVDIQTQRQLQQKGDVIKFVVNVADGWMLSQDFLDQVWRSVRNAAARHRDDGWLTKRRLGSDPYSA</sequence>
<proteinExistence type="predicted"/>
<dbReference type="AlphaFoldDB" id="A0A2A6FT81"/>
<evidence type="ECO:0000313" key="1">
    <source>
        <dbReference type="EMBL" id="PDQ36062.1"/>
    </source>
</evidence>
<accession>A0A2A6FT81</accession>